<accession>A0A1H0B7R5</accession>
<evidence type="ECO:0000313" key="3">
    <source>
        <dbReference type="EMBL" id="SDN41656.1"/>
    </source>
</evidence>
<dbReference type="STRING" id="1137991.SAMN05660642_04796"/>
<evidence type="ECO:0000256" key="1">
    <source>
        <dbReference type="ARBA" id="ARBA00022747"/>
    </source>
</evidence>
<proteinExistence type="predicted"/>
<dbReference type="Gene3D" id="3.90.220.20">
    <property type="entry name" value="DNA methylase specificity domains"/>
    <property type="match status" value="2"/>
</dbReference>
<dbReference type="AlphaFoldDB" id="A0A1H0B7R5"/>
<dbReference type="SUPFAM" id="SSF116734">
    <property type="entry name" value="DNA methylase specificity domain"/>
    <property type="match status" value="2"/>
</dbReference>
<dbReference type="OrthoDB" id="3197085at2"/>
<dbReference type="PANTHER" id="PTHR43140">
    <property type="entry name" value="TYPE-1 RESTRICTION ENZYME ECOKI SPECIFICITY PROTEIN"/>
    <property type="match status" value="1"/>
</dbReference>
<evidence type="ECO:0000256" key="2">
    <source>
        <dbReference type="ARBA" id="ARBA00023125"/>
    </source>
</evidence>
<sequence>MFQELQTRESLAPTEIPWLPYAPTDWPLVRLKRLMRESKDLVGDAWNATELLALTKRGIVSRDINNLEGKVPASFASYQTVERNDLVFCLFDIDETPRTVGIAPHRGMITAAYTRFEVLPGTLPQFLELLFASLDDRKLLRPLYTGLRKTIRADDLLGTAIPLPSLDEQQSIVTYLAHAHKRITKAIVANRRLVALLEQQKRTVVNRAVTEGLAPDAPMTDSENPFLGPIPSHWRLQRFRHVATPVQRPEHQQERLLSVYLGKGVIPYEEGGKRVHAPSIDLSAYQLVTPGDLVMNNQQAWRGSVGVSRLRGIVSPAYVVAKLSDAFDSKYAGYLFTSSAMVDQYVVSSKGVGSIQRTLHWPYLRNALVPTPPLREQQAIVEQLEASLSTTDAALSRTKQEIELLREFRGRLTADVVTGRVDVRRIAARLPRTDTAELFEQPVELFDDEGSDEVLGDQEEGA</sequence>
<keyword evidence="1" id="KW-0680">Restriction system</keyword>
<keyword evidence="4" id="KW-1185">Reference proteome</keyword>
<dbReference type="Gene3D" id="1.10.287.1120">
    <property type="entry name" value="Bipartite methylase S protein"/>
    <property type="match status" value="1"/>
</dbReference>
<protein>
    <submittedName>
        <fullName evidence="3">Type I restriction enzyme, S subunit</fullName>
    </submittedName>
</protein>
<organism evidence="3 4">
    <name type="scientific">Geodermatophilus siccatus</name>
    <dbReference type="NCBI Taxonomy" id="1137991"/>
    <lineage>
        <taxon>Bacteria</taxon>
        <taxon>Bacillati</taxon>
        <taxon>Actinomycetota</taxon>
        <taxon>Actinomycetes</taxon>
        <taxon>Geodermatophilales</taxon>
        <taxon>Geodermatophilaceae</taxon>
        <taxon>Geodermatophilus</taxon>
    </lineage>
</organism>
<dbReference type="RefSeq" id="WP_091224240.1">
    <property type="nucleotide sequence ID" value="NZ_FNHE01000020.1"/>
</dbReference>
<name>A0A1H0B7R5_9ACTN</name>
<dbReference type="CDD" id="cd16961">
    <property type="entry name" value="RMtype1_S_TRD-CR_like"/>
    <property type="match status" value="2"/>
</dbReference>
<dbReference type="GO" id="GO:0009307">
    <property type="term" value="P:DNA restriction-modification system"/>
    <property type="evidence" value="ECO:0007669"/>
    <property type="project" value="UniProtKB-KW"/>
</dbReference>
<dbReference type="EMBL" id="FNHE01000020">
    <property type="protein sequence ID" value="SDN41656.1"/>
    <property type="molecule type" value="Genomic_DNA"/>
</dbReference>
<reference evidence="4" key="1">
    <citation type="submission" date="2016-10" db="EMBL/GenBank/DDBJ databases">
        <authorList>
            <person name="Varghese N."/>
            <person name="Submissions S."/>
        </authorList>
    </citation>
    <scope>NUCLEOTIDE SEQUENCE [LARGE SCALE GENOMIC DNA]</scope>
    <source>
        <strain evidence="4">DSM 45419</strain>
    </source>
</reference>
<evidence type="ECO:0000313" key="4">
    <source>
        <dbReference type="Proteomes" id="UP000198680"/>
    </source>
</evidence>
<dbReference type="GO" id="GO:0003677">
    <property type="term" value="F:DNA binding"/>
    <property type="evidence" value="ECO:0007669"/>
    <property type="project" value="UniProtKB-KW"/>
</dbReference>
<dbReference type="PANTHER" id="PTHR43140:SF1">
    <property type="entry name" value="TYPE I RESTRICTION ENZYME ECOKI SPECIFICITY SUBUNIT"/>
    <property type="match status" value="1"/>
</dbReference>
<keyword evidence="2" id="KW-0238">DNA-binding</keyword>
<dbReference type="Proteomes" id="UP000198680">
    <property type="component" value="Unassembled WGS sequence"/>
</dbReference>
<dbReference type="InterPro" id="IPR044946">
    <property type="entry name" value="Restrct_endonuc_typeI_TRD_sf"/>
</dbReference>
<dbReference type="InterPro" id="IPR051212">
    <property type="entry name" value="Type-I_RE_S_subunit"/>
</dbReference>
<gene>
    <name evidence="3" type="ORF">SAMN05660642_04796</name>
</gene>